<reference evidence="4" key="1">
    <citation type="submission" date="2020-02" db="EMBL/GenBank/DDBJ databases">
        <authorList>
            <person name="Meier V. D."/>
        </authorList>
    </citation>
    <scope>NUCLEOTIDE SEQUENCE</scope>
    <source>
        <strain evidence="4">AVDCRST_MAG81</strain>
    </source>
</reference>
<keyword evidence="1" id="KW-0042">Antenna complex</keyword>
<keyword evidence="1" id="KW-0793">Thylakoid</keyword>
<gene>
    <name evidence="4" type="ORF">AVDCRST_MAG81-1126</name>
</gene>
<dbReference type="SUPFAM" id="SSF81930">
    <property type="entry name" value="Orange carotenoid protein, N-terminal domain"/>
    <property type="match status" value="2"/>
</dbReference>
<feature type="region of interest" description="Disordered" evidence="2">
    <location>
        <begin position="1"/>
        <end position="23"/>
    </location>
</feature>
<keyword evidence="1" id="KW-0605">Phycobilisome</keyword>
<name>A0A6J4V3Z1_9CYAN</name>
<keyword evidence="1" id="KW-0157">Chromophore</keyword>
<comment type="similarity">
    <text evidence="1">Belongs to the orange carotenoid-binding protein family.</text>
</comment>
<accession>A0A6J4V3Z1</accession>
<sequence>MTSDSTANQAPEKQVEKKETPDNVVKSFRSLTVDEQLATVGLIYQEASSSIPAIPSGASTSQDATQLVNQLKKMSQDEQLQVIRDLLASQESGQVTLALDPNPFKAKAELIPGGVTPPATMYQSFSPETRLAFWAQLAQGMGSGVVSIPTGYNAPSKVRSLLNSFKSLGLEQQKAVLTQVV</sequence>
<dbReference type="EMBL" id="CADCWO010000066">
    <property type="protein sequence ID" value="CAA9566571.1"/>
    <property type="molecule type" value="Genomic_DNA"/>
</dbReference>
<protein>
    <recommendedName>
        <fullName evidence="3">OCP N-terminal domain-containing protein</fullName>
    </recommendedName>
</protein>
<organism evidence="4">
    <name type="scientific">uncultured Synechococcales cyanobacterium</name>
    <dbReference type="NCBI Taxonomy" id="1936017"/>
    <lineage>
        <taxon>Bacteria</taxon>
        <taxon>Bacillati</taxon>
        <taxon>Cyanobacteriota</taxon>
        <taxon>Cyanophyceae</taxon>
        <taxon>Synechococcales</taxon>
        <taxon>environmental samples</taxon>
    </lineage>
</organism>
<evidence type="ECO:0000256" key="1">
    <source>
        <dbReference type="PROSITE-ProRule" id="PRU01109"/>
    </source>
</evidence>
<dbReference type="InterPro" id="IPR015233">
    <property type="entry name" value="Orange_carotenoid-bd_N"/>
</dbReference>
<dbReference type="AlphaFoldDB" id="A0A6J4V3Z1"/>
<evidence type="ECO:0000259" key="3">
    <source>
        <dbReference type="PROSITE" id="PS51773"/>
    </source>
</evidence>
<evidence type="ECO:0000256" key="2">
    <source>
        <dbReference type="SAM" id="MobiDB-lite"/>
    </source>
</evidence>
<dbReference type="Pfam" id="PF09150">
    <property type="entry name" value="Carot_N"/>
    <property type="match status" value="2"/>
</dbReference>
<evidence type="ECO:0000313" key="4">
    <source>
        <dbReference type="EMBL" id="CAA9566571.1"/>
    </source>
</evidence>
<keyword evidence="1" id="KW-0472">Membrane</keyword>
<dbReference type="PROSITE" id="PS51773">
    <property type="entry name" value="OCP_N"/>
    <property type="match status" value="1"/>
</dbReference>
<feature type="compositionally biased region" description="Polar residues" evidence="2">
    <location>
        <begin position="1"/>
        <end position="11"/>
    </location>
</feature>
<proteinExistence type="inferred from homology"/>
<feature type="domain" description="OCP N-terminal" evidence="3">
    <location>
        <begin position="18"/>
        <end position="181"/>
    </location>
</feature>
<dbReference type="InterPro" id="IPR036917">
    <property type="entry name" value="Orange_carotenoid-bd_N_sf"/>
</dbReference>
<dbReference type="GO" id="GO:0030089">
    <property type="term" value="C:phycobilisome"/>
    <property type="evidence" value="ECO:0007669"/>
    <property type="project" value="UniProtKB-UniRule"/>
</dbReference>
<dbReference type="Gene3D" id="1.10.2090.10">
    <property type="entry name" value="Orange carotenoid-binding protein, N-terminal domain"/>
    <property type="match status" value="2"/>
</dbReference>
<dbReference type="GO" id="GO:0031404">
    <property type="term" value="F:chloride ion binding"/>
    <property type="evidence" value="ECO:0007669"/>
    <property type="project" value="InterPro"/>
</dbReference>
<dbReference type="GO" id="GO:0016037">
    <property type="term" value="P:light absorption"/>
    <property type="evidence" value="ECO:0007669"/>
    <property type="project" value="UniProtKB-UniRule"/>
</dbReference>